<dbReference type="EMBL" id="SRLE01000002">
    <property type="protein sequence ID" value="TGD75867.1"/>
    <property type="molecule type" value="Genomic_DNA"/>
</dbReference>
<dbReference type="OrthoDB" id="7056690at2"/>
<organism evidence="2 3">
    <name type="scientific">Mangrovimicrobium sediminis</name>
    <dbReference type="NCBI Taxonomy" id="2562682"/>
    <lineage>
        <taxon>Bacteria</taxon>
        <taxon>Pseudomonadati</taxon>
        <taxon>Pseudomonadota</taxon>
        <taxon>Gammaproteobacteria</taxon>
        <taxon>Cellvibrionales</taxon>
        <taxon>Halieaceae</taxon>
        <taxon>Mangrovimicrobium</taxon>
    </lineage>
</organism>
<gene>
    <name evidence="2" type="ORF">E4634_02375</name>
</gene>
<evidence type="ECO:0000256" key="1">
    <source>
        <dbReference type="SAM" id="SignalP"/>
    </source>
</evidence>
<comment type="caution">
    <text evidence="2">The sequence shown here is derived from an EMBL/GenBank/DDBJ whole genome shotgun (WGS) entry which is preliminary data.</text>
</comment>
<dbReference type="AlphaFoldDB" id="A0A4Z0M919"/>
<sequence>MALAALLALALCACGPTTVNVQGRFPRPLMDPLPLKIGVWYPQEFRTHEFHDETTSREQSAWIVETGPAQVEMWDTVLAGMFRDLVYMDGPPGPQQMNPVVNAVLIPHVDELQYAIPTQTKVKVYEIWMRYRFELVTTGGELIAEWTMPAYGKTPTAFLQSDQAAVNLAAVVALRDAGANFITSFAQLPAVRAFLEPAVVMSSPAASADKEDRS</sequence>
<keyword evidence="1" id="KW-0732">Signal</keyword>
<evidence type="ECO:0008006" key="4">
    <source>
        <dbReference type="Google" id="ProtNLM"/>
    </source>
</evidence>
<feature type="signal peptide" evidence="1">
    <location>
        <begin position="1"/>
        <end position="21"/>
    </location>
</feature>
<reference evidence="2 3" key="1">
    <citation type="submission" date="2019-04" db="EMBL/GenBank/DDBJ databases">
        <title>Taxonomy of novel Haliea sp. from mangrove soil of West Coast of India.</title>
        <authorList>
            <person name="Verma A."/>
            <person name="Kumar P."/>
            <person name="Krishnamurthi S."/>
        </authorList>
    </citation>
    <scope>NUCLEOTIDE SEQUENCE [LARGE SCALE GENOMIC DNA]</scope>
    <source>
        <strain evidence="2 3">SAOS-164</strain>
    </source>
</reference>
<evidence type="ECO:0000313" key="3">
    <source>
        <dbReference type="Proteomes" id="UP000298050"/>
    </source>
</evidence>
<dbReference type="Proteomes" id="UP000298050">
    <property type="component" value="Unassembled WGS sequence"/>
</dbReference>
<protein>
    <recommendedName>
        <fullName evidence="4">ABC-type transport auxiliary lipoprotein component domain-containing protein</fullName>
    </recommendedName>
</protein>
<name>A0A4Z0M919_9GAMM</name>
<evidence type="ECO:0000313" key="2">
    <source>
        <dbReference type="EMBL" id="TGD75867.1"/>
    </source>
</evidence>
<feature type="chain" id="PRO_5021184743" description="ABC-type transport auxiliary lipoprotein component domain-containing protein" evidence="1">
    <location>
        <begin position="22"/>
        <end position="214"/>
    </location>
</feature>
<proteinExistence type="predicted"/>
<keyword evidence="3" id="KW-1185">Reference proteome</keyword>
<accession>A0A4Z0M919</accession>